<keyword evidence="2" id="KW-0805">Transcription regulation</keyword>
<dbReference type="Gene3D" id="1.10.10.10">
    <property type="entry name" value="Winged helix-like DNA-binding domain superfamily/Winged helix DNA-binding domain"/>
    <property type="match status" value="1"/>
</dbReference>
<evidence type="ECO:0000256" key="2">
    <source>
        <dbReference type="ARBA" id="ARBA00023015"/>
    </source>
</evidence>
<dbReference type="SUPFAM" id="SSF53850">
    <property type="entry name" value="Periplasmic binding protein-like II"/>
    <property type="match status" value="1"/>
</dbReference>
<comment type="caution">
    <text evidence="6">The sequence shown here is derived from an EMBL/GenBank/DDBJ whole genome shotgun (WGS) entry which is preliminary data.</text>
</comment>
<evidence type="ECO:0000313" key="6">
    <source>
        <dbReference type="EMBL" id="RTQ34862.1"/>
    </source>
</evidence>
<dbReference type="PANTHER" id="PTHR30118:SF15">
    <property type="entry name" value="TRANSCRIPTIONAL REGULATORY PROTEIN"/>
    <property type="match status" value="1"/>
</dbReference>
<accession>A0A3S0IEJ6</accession>
<gene>
    <name evidence="6" type="ORF">EJP69_10700</name>
</gene>
<dbReference type="Gene3D" id="3.40.190.10">
    <property type="entry name" value="Periplasmic binding protein-like II"/>
    <property type="match status" value="2"/>
</dbReference>
<dbReference type="InterPro" id="IPR050389">
    <property type="entry name" value="LysR-type_TF"/>
</dbReference>
<evidence type="ECO:0000259" key="5">
    <source>
        <dbReference type="PROSITE" id="PS50931"/>
    </source>
</evidence>
<dbReference type="CDD" id="cd08459">
    <property type="entry name" value="PBP2_DntR_NahR_LinR_like"/>
    <property type="match status" value="1"/>
</dbReference>
<dbReference type="AlphaFoldDB" id="A0A3S0IEJ6"/>
<keyword evidence="3" id="KW-0238">DNA-binding</keyword>
<dbReference type="GO" id="GO:0003677">
    <property type="term" value="F:DNA binding"/>
    <property type="evidence" value="ECO:0007669"/>
    <property type="project" value="UniProtKB-KW"/>
</dbReference>
<dbReference type="InterPro" id="IPR036390">
    <property type="entry name" value="WH_DNA-bd_sf"/>
</dbReference>
<dbReference type="Pfam" id="PF03466">
    <property type="entry name" value="LysR_substrate"/>
    <property type="match status" value="1"/>
</dbReference>
<dbReference type="PANTHER" id="PTHR30118">
    <property type="entry name" value="HTH-TYPE TRANSCRIPTIONAL REGULATOR LEUO-RELATED"/>
    <property type="match status" value="1"/>
</dbReference>
<comment type="similarity">
    <text evidence="1">Belongs to the LysR transcriptional regulatory family.</text>
</comment>
<dbReference type="PROSITE" id="PS50931">
    <property type="entry name" value="HTH_LYSR"/>
    <property type="match status" value="1"/>
</dbReference>
<evidence type="ECO:0000256" key="4">
    <source>
        <dbReference type="ARBA" id="ARBA00023163"/>
    </source>
</evidence>
<protein>
    <submittedName>
        <fullName evidence="6">LysR family transcriptional regulator</fullName>
    </submittedName>
</protein>
<evidence type="ECO:0000256" key="3">
    <source>
        <dbReference type="ARBA" id="ARBA00023125"/>
    </source>
</evidence>
<keyword evidence="7" id="KW-1185">Reference proteome</keyword>
<keyword evidence="4" id="KW-0804">Transcription</keyword>
<dbReference type="Pfam" id="PF00126">
    <property type="entry name" value="HTH_1"/>
    <property type="match status" value="1"/>
</dbReference>
<dbReference type="SUPFAM" id="SSF46785">
    <property type="entry name" value="Winged helix' DNA-binding domain"/>
    <property type="match status" value="1"/>
</dbReference>
<dbReference type="InterPro" id="IPR005119">
    <property type="entry name" value="LysR_subst-bd"/>
</dbReference>
<dbReference type="InterPro" id="IPR000847">
    <property type="entry name" value="LysR_HTH_N"/>
</dbReference>
<dbReference type="GO" id="GO:0003700">
    <property type="term" value="F:DNA-binding transcription factor activity"/>
    <property type="evidence" value="ECO:0007669"/>
    <property type="project" value="InterPro"/>
</dbReference>
<dbReference type="InterPro" id="IPR036388">
    <property type="entry name" value="WH-like_DNA-bd_sf"/>
</dbReference>
<dbReference type="OrthoDB" id="8583877at2"/>
<reference evidence="6 7" key="1">
    <citation type="submission" date="2018-12" db="EMBL/GenBank/DDBJ databases">
        <title>The genome of Variovorax gossypii DSM 100435.</title>
        <authorList>
            <person name="Gao J."/>
            <person name="Sun J."/>
        </authorList>
    </citation>
    <scope>NUCLEOTIDE SEQUENCE [LARGE SCALE GENOMIC DNA]</scope>
    <source>
        <strain evidence="6 7">DSM 100435</strain>
    </source>
</reference>
<name>A0A3S0IEJ6_9BURK</name>
<dbReference type="RefSeq" id="WP_126469981.1">
    <property type="nucleotide sequence ID" value="NZ_RXOE01000002.1"/>
</dbReference>
<feature type="domain" description="HTH lysR-type" evidence="5">
    <location>
        <begin position="6"/>
        <end position="63"/>
    </location>
</feature>
<dbReference type="EMBL" id="RXOE01000002">
    <property type="protein sequence ID" value="RTQ34862.1"/>
    <property type="molecule type" value="Genomic_DNA"/>
</dbReference>
<dbReference type="Proteomes" id="UP000267418">
    <property type="component" value="Unassembled WGS sequence"/>
</dbReference>
<evidence type="ECO:0000256" key="1">
    <source>
        <dbReference type="ARBA" id="ARBA00009437"/>
    </source>
</evidence>
<organism evidence="6 7">
    <name type="scientific">Variovorax gossypii</name>
    <dbReference type="NCBI Taxonomy" id="1679495"/>
    <lineage>
        <taxon>Bacteria</taxon>
        <taxon>Pseudomonadati</taxon>
        <taxon>Pseudomonadota</taxon>
        <taxon>Betaproteobacteria</taxon>
        <taxon>Burkholderiales</taxon>
        <taxon>Comamonadaceae</taxon>
        <taxon>Variovorax</taxon>
    </lineage>
</organism>
<proteinExistence type="inferred from homology"/>
<evidence type="ECO:0000313" key="7">
    <source>
        <dbReference type="Proteomes" id="UP000267418"/>
    </source>
</evidence>
<sequence length="305" mass="33960">MELKDIDLNLLVIFQQLLVDRRVSKVASSLGLSQPGVSNALARLRKLTDDPLFLRTPNGMEPTPYAQQLAEPTARALQVIHAAINSKASFDPATSKRAFTVGMTDIGEIYFLPRLMKEIARVAPNVSLSTVRNTAVNLQDEMEAGHVNLAIGLLPQLKAGYFQRRLFRQHYVCMFRRDHPLDGRKKVSLDDFSAADHVVVVSDGTGHGKADEFLDRKKIMRKVVLTVPHYVAVGHILHDSDLVATVPERLAQALARPFELSYVRHPAKLPEIAINLFWHGRFHKDPAIAWLRSLIIGIYGEGGPA</sequence>